<proteinExistence type="inferred from homology"/>
<evidence type="ECO:0000256" key="2">
    <source>
        <dbReference type="ARBA" id="ARBA00007069"/>
    </source>
</evidence>
<dbReference type="PANTHER" id="PTHR42929">
    <property type="entry name" value="INNER MEMBRANE ABC TRANSPORTER PERMEASE PROTEIN YDCU-RELATED-RELATED"/>
    <property type="match status" value="1"/>
</dbReference>
<keyword evidence="6 8" id="KW-1133">Transmembrane helix</keyword>
<dbReference type="Pfam" id="PF00528">
    <property type="entry name" value="BPD_transp_1"/>
    <property type="match status" value="1"/>
</dbReference>
<dbReference type="GO" id="GO:0055085">
    <property type="term" value="P:transmembrane transport"/>
    <property type="evidence" value="ECO:0007669"/>
    <property type="project" value="InterPro"/>
</dbReference>
<dbReference type="Proteomes" id="UP001060336">
    <property type="component" value="Chromosome"/>
</dbReference>
<dbReference type="CDD" id="cd06261">
    <property type="entry name" value="TM_PBP2"/>
    <property type="match status" value="1"/>
</dbReference>
<dbReference type="PANTHER" id="PTHR42929:SF3">
    <property type="entry name" value="PUTRESCINE TRANSPORT SYSTEM PERMEASE PROTEIN POTH"/>
    <property type="match status" value="1"/>
</dbReference>
<evidence type="ECO:0000256" key="8">
    <source>
        <dbReference type="RuleBase" id="RU363032"/>
    </source>
</evidence>
<accession>A0A9J7AUZ4</accession>
<dbReference type="Gene3D" id="1.10.3720.10">
    <property type="entry name" value="MetI-like"/>
    <property type="match status" value="1"/>
</dbReference>
<dbReference type="InterPro" id="IPR000515">
    <property type="entry name" value="MetI-like"/>
</dbReference>
<evidence type="ECO:0000256" key="4">
    <source>
        <dbReference type="ARBA" id="ARBA00022475"/>
    </source>
</evidence>
<evidence type="ECO:0000313" key="11">
    <source>
        <dbReference type="Proteomes" id="UP001060336"/>
    </source>
</evidence>
<keyword evidence="4" id="KW-1003">Cell membrane</keyword>
<dbReference type="SUPFAM" id="SSF161098">
    <property type="entry name" value="MetI-like"/>
    <property type="match status" value="1"/>
</dbReference>
<dbReference type="EMBL" id="CP102480">
    <property type="protein sequence ID" value="UUX50626.1"/>
    <property type="molecule type" value="Genomic_DNA"/>
</dbReference>
<evidence type="ECO:0000256" key="1">
    <source>
        <dbReference type="ARBA" id="ARBA00004651"/>
    </source>
</evidence>
<feature type="transmembrane region" description="Helical" evidence="8">
    <location>
        <begin position="87"/>
        <end position="106"/>
    </location>
</feature>
<feature type="domain" description="ABC transmembrane type-1" evidence="9">
    <location>
        <begin position="83"/>
        <end position="289"/>
    </location>
</feature>
<feature type="transmembrane region" description="Helical" evidence="8">
    <location>
        <begin position="268"/>
        <end position="292"/>
    </location>
</feature>
<comment type="similarity">
    <text evidence="2">Belongs to the binding-protein-dependent transport system permease family. CysTW subfamily.</text>
</comment>
<dbReference type="GO" id="GO:0005886">
    <property type="term" value="C:plasma membrane"/>
    <property type="evidence" value="ECO:0007669"/>
    <property type="project" value="UniProtKB-SubCell"/>
</dbReference>
<feature type="transmembrane region" description="Helical" evidence="8">
    <location>
        <begin position="169"/>
        <end position="191"/>
    </location>
</feature>
<sequence length="300" mass="33241">MAAVSEGRRPFWLSGRGVVTGIPYLWLFVFFLVPFAIVFRISLSEPMIAQPPYSPLFGADGGYQGSFFNYELLFDDALYRAGYLNSLWVAGCATLVTLLIGYPMAYAIARAGALARNLLLMAVMLPFWSSFLLRVYALKTLMADTGLVNALLLSLGVIDSPIRMLQTDFALYVGISYTYLPFMILPLYATLERLDWSLVEAAEDLGCRPWKAFLLITLPLSIPGIIAGAMLVFIPATGEFVIPNLLGASDTLMVGRMLWDTFFNERDWTLASALAVVLLLFLVLPIMLFQVVQQRRGATS</sequence>
<protein>
    <submittedName>
        <fullName evidence="10">ABC transporter permease subunit</fullName>
    </submittedName>
</protein>
<feature type="transmembrane region" description="Helical" evidence="8">
    <location>
        <begin position="118"/>
        <end position="137"/>
    </location>
</feature>
<evidence type="ECO:0000256" key="5">
    <source>
        <dbReference type="ARBA" id="ARBA00022692"/>
    </source>
</evidence>
<evidence type="ECO:0000259" key="9">
    <source>
        <dbReference type="PROSITE" id="PS50928"/>
    </source>
</evidence>
<reference evidence="10" key="1">
    <citation type="submission" date="2022-08" db="EMBL/GenBank/DDBJ databases">
        <title>Nisaea acidiphila sp. nov., isolated from a marine algal debris and emended description of the genus Nisaea Urios et al. 2008.</title>
        <authorList>
            <person name="Kwon K."/>
        </authorList>
    </citation>
    <scope>NUCLEOTIDE SEQUENCE</scope>
    <source>
        <strain evidence="10">MEBiC11861</strain>
    </source>
</reference>
<dbReference type="InterPro" id="IPR035906">
    <property type="entry name" value="MetI-like_sf"/>
</dbReference>
<keyword evidence="11" id="KW-1185">Reference proteome</keyword>
<dbReference type="KEGG" id="naci:NUH88_02780"/>
<evidence type="ECO:0000256" key="3">
    <source>
        <dbReference type="ARBA" id="ARBA00022448"/>
    </source>
</evidence>
<dbReference type="PROSITE" id="PS50928">
    <property type="entry name" value="ABC_TM1"/>
    <property type="match status" value="1"/>
</dbReference>
<keyword evidence="7 8" id="KW-0472">Membrane</keyword>
<evidence type="ECO:0000313" key="10">
    <source>
        <dbReference type="EMBL" id="UUX50626.1"/>
    </source>
</evidence>
<name>A0A9J7AUZ4_9PROT</name>
<comment type="subcellular location">
    <subcellularLocation>
        <location evidence="1 8">Cell membrane</location>
        <topology evidence="1 8">Multi-pass membrane protein</topology>
    </subcellularLocation>
</comment>
<organism evidence="10 11">
    <name type="scientific">Nisaea acidiphila</name>
    <dbReference type="NCBI Taxonomy" id="1862145"/>
    <lineage>
        <taxon>Bacteria</taxon>
        <taxon>Pseudomonadati</taxon>
        <taxon>Pseudomonadota</taxon>
        <taxon>Alphaproteobacteria</taxon>
        <taxon>Rhodospirillales</taxon>
        <taxon>Thalassobaculaceae</taxon>
        <taxon>Nisaea</taxon>
    </lineage>
</organism>
<dbReference type="AlphaFoldDB" id="A0A9J7AUZ4"/>
<feature type="transmembrane region" description="Helical" evidence="8">
    <location>
        <begin position="21"/>
        <end position="43"/>
    </location>
</feature>
<evidence type="ECO:0000256" key="7">
    <source>
        <dbReference type="ARBA" id="ARBA00023136"/>
    </source>
</evidence>
<gene>
    <name evidence="10" type="ORF">NUH88_02780</name>
</gene>
<feature type="transmembrane region" description="Helical" evidence="8">
    <location>
        <begin position="212"/>
        <end position="236"/>
    </location>
</feature>
<keyword evidence="5 8" id="KW-0812">Transmembrane</keyword>
<keyword evidence="3 8" id="KW-0813">Transport</keyword>
<evidence type="ECO:0000256" key="6">
    <source>
        <dbReference type="ARBA" id="ARBA00022989"/>
    </source>
</evidence>
<dbReference type="RefSeq" id="WP_257769823.1">
    <property type="nucleotide sequence ID" value="NZ_CP102480.1"/>
</dbReference>